<keyword evidence="7" id="KW-1185">Reference proteome</keyword>
<dbReference type="InterPro" id="IPR008258">
    <property type="entry name" value="Transglycosylase_SLT_dom_1"/>
</dbReference>
<evidence type="ECO:0000259" key="5">
    <source>
        <dbReference type="Pfam" id="PF01464"/>
    </source>
</evidence>
<feature type="compositionally biased region" description="Low complexity" evidence="3">
    <location>
        <begin position="61"/>
        <end position="75"/>
    </location>
</feature>
<dbReference type="Proteomes" id="UP000537592">
    <property type="component" value="Unassembled WGS sequence"/>
</dbReference>
<dbReference type="RefSeq" id="WP_183750944.1">
    <property type="nucleotide sequence ID" value="NZ_JACICC010000002.1"/>
</dbReference>
<evidence type="ECO:0000256" key="3">
    <source>
        <dbReference type="SAM" id="MobiDB-lite"/>
    </source>
</evidence>
<sequence>MRFLLAVIGSLLLSPAAAQNAPATGEADPVVSAPEAKAPETPQAAVADISAQNPAPDVPQPAEASSSAGEAAPSSRAQGRDTYRKILREKAAALGVPFELADAVTEVESSYNRGAVGGVGEVGLMQVLPSTARMLGFSGTLAELAVPETNIHYGVTYLAQAWRLGGQDICTAVMKYRAGHGETRFSHLSVDYCIKVRRGLTVRGYTVTGEVPKATFGAPVGGGVRVAGRTGKKSRLNWKAADARWREVTGKVNSANLMIMQ</sequence>
<organism evidence="6 7">
    <name type="scientific">Pseudochelatococcus contaminans</name>
    <dbReference type="NCBI Taxonomy" id="1538103"/>
    <lineage>
        <taxon>Bacteria</taxon>
        <taxon>Pseudomonadati</taxon>
        <taxon>Pseudomonadota</taxon>
        <taxon>Alphaproteobacteria</taxon>
        <taxon>Hyphomicrobiales</taxon>
        <taxon>Chelatococcaceae</taxon>
        <taxon>Pseudochelatococcus</taxon>
    </lineage>
</organism>
<feature type="signal peptide" evidence="4">
    <location>
        <begin position="1"/>
        <end position="20"/>
    </location>
</feature>
<comment type="similarity">
    <text evidence="2">Belongs to the virb1 family.</text>
</comment>
<dbReference type="SUPFAM" id="SSF53955">
    <property type="entry name" value="Lysozyme-like"/>
    <property type="match status" value="1"/>
</dbReference>
<dbReference type="PANTHER" id="PTHR37423">
    <property type="entry name" value="SOLUBLE LYTIC MUREIN TRANSGLYCOSYLASE-RELATED"/>
    <property type="match status" value="1"/>
</dbReference>
<reference evidence="6 7" key="1">
    <citation type="submission" date="2020-08" db="EMBL/GenBank/DDBJ databases">
        <title>Genomic Encyclopedia of Type Strains, Phase IV (KMG-IV): sequencing the most valuable type-strain genomes for metagenomic binning, comparative biology and taxonomic classification.</title>
        <authorList>
            <person name="Goeker M."/>
        </authorList>
    </citation>
    <scope>NUCLEOTIDE SEQUENCE [LARGE SCALE GENOMIC DNA]</scope>
    <source>
        <strain evidence="6 7">DSM 28760</strain>
    </source>
</reference>
<evidence type="ECO:0000256" key="4">
    <source>
        <dbReference type="SAM" id="SignalP"/>
    </source>
</evidence>
<feature type="chain" id="PRO_5030770316" evidence="4">
    <location>
        <begin position="21"/>
        <end position="261"/>
    </location>
</feature>
<evidence type="ECO:0000313" key="7">
    <source>
        <dbReference type="Proteomes" id="UP000537592"/>
    </source>
</evidence>
<feature type="domain" description="Transglycosylase SLT" evidence="5">
    <location>
        <begin position="88"/>
        <end position="184"/>
    </location>
</feature>
<feature type="region of interest" description="Disordered" evidence="3">
    <location>
        <begin position="18"/>
        <end position="80"/>
    </location>
</feature>
<evidence type="ECO:0000256" key="1">
    <source>
        <dbReference type="ARBA" id="ARBA00007734"/>
    </source>
</evidence>
<dbReference type="InterPro" id="IPR023346">
    <property type="entry name" value="Lysozyme-like_dom_sf"/>
</dbReference>
<dbReference type="Pfam" id="PF01464">
    <property type="entry name" value="SLT"/>
    <property type="match status" value="1"/>
</dbReference>
<protein>
    <submittedName>
        <fullName evidence="6">Soluble lytic murein transglycosylase-like protein</fullName>
    </submittedName>
</protein>
<evidence type="ECO:0000313" key="6">
    <source>
        <dbReference type="EMBL" id="MBB3808925.1"/>
    </source>
</evidence>
<gene>
    <name evidence="6" type="ORF">FHS81_000995</name>
</gene>
<dbReference type="AlphaFoldDB" id="A0A7W6EFR7"/>
<name>A0A7W6EFR7_9HYPH</name>
<comment type="similarity">
    <text evidence="1">Belongs to the transglycosylase Slt family.</text>
</comment>
<comment type="caution">
    <text evidence="6">The sequence shown here is derived from an EMBL/GenBank/DDBJ whole genome shotgun (WGS) entry which is preliminary data.</text>
</comment>
<dbReference type="Gene3D" id="1.10.530.10">
    <property type="match status" value="1"/>
</dbReference>
<proteinExistence type="inferred from homology"/>
<keyword evidence="4" id="KW-0732">Signal</keyword>
<evidence type="ECO:0000256" key="2">
    <source>
        <dbReference type="ARBA" id="ARBA00009387"/>
    </source>
</evidence>
<dbReference type="PANTHER" id="PTHR37423:SF2">
    <property type="entry name" value="MEMBRANE-BOUND LYTIC MUREIN TRANSGLYCOSYLASE C"/>
    <property type="match status" value="1"/>
</dbReference>
<accession>A0A7W6EFR7</accession>
<dbReference type="EMBL" id="JACICC010000002">
    <property type="protein sequence ID" value="MBB3808925.1"/>
    <property type="molecule type" value="Genomic_DNA"/>
</dbReference>